<comment type="catalytic activity">
    <reaction evidence="7">
        <text>L-tyrosine + O2 = L-dopaquinone + H2O</text>
        <dbReference type="Rhea" id="RHEA:18117"/>
        <dbReference type="ChEBI" id="CHEBI:15377"/>
        <dbReference type="ChEBI" id="CHEBI:15379"/>
        <dbReference type="ChEBI" id="CHEBI:57924"/>
        <dbReference type="ChEBI" id="CHEBI:58315"/>
        <dbReference type="EC" id="1.14.18.1"/>
    </reaction>
</comment>
<dbReference type="EC" id="1.14.18.1" evidence="2"/>
<dbReference type="GO" id="GO:0004503">
    <property type="term" value="F:tyrosinase activity"/>
    <property type="evidence" value="ECO:0007669"/>
    <property type="project" value="UniProtKB-EC"/>
</dbReference>
<feature type="domain" description="Tyrosinase copper-binding" evidence="10">
    <location>
        <begin position="291"/>
        <end position="302"/>
    </location>
</feature>
<evidence type="ECO:0000256" key="4">
    <source>
        <dbReference type="ARBA" id="ARBA00023008"/>
    </source>
</evidence>
<feature type="domain" description="Tyrosinase copper-binding" evidence="9">
    <location>
        <begin position="54"/>
        <end position="72"/>
    </location>
</feature>
<dbReference type="PROSITE" id="PS00498">
    <property type="entry name" value="TYROSINASE_2"/>
    <property type="match status" value="1"/>
</dbReference>
<evidence type="ECO:0000313" key="11">
    <source>
        <dbReference type="EMBL" id="GAP86746.1"/>
    </source>
</evidence>
<dbReference type="AlphaFoldDB" id="A0A1W2TFC7"/>
<organism evidence="11">
    <name type="scientific">Rosellinia necatrix</name>
    <name type="common">White root-rot fungus</name>
    <dbReference type="NCBI Taxonomy" id="77044"/>
    <lineage>
        <taxon>Eukaryota</taxon>
        <taxon>Fungi</taxon>
        <taxon>Dikarya</taxon>
        <taxon>Ascomycota</taxon>
        <taxon>Pezizomycotina</taxon>
        <taxon>Sordariomycetes</taxon>
        <taxon>Xylariomycetidae</taxon>
        <taxon>Xylariales</taxon>
        <taxon>Xylariaceae</taxon>
        <taxon>Rosellinia</taxon>
    </lineage>
</organism>
<name>A0A1W2TFC7_ROSNE</name>
<feature type="compositionally biased region" description="Basic and acidic residues" evidence="8">
    <location>
        <begin position="462"/>
        <end position="479"/>
    </location>
</feature>
<dbReference type="PRINTS" id="PR00092">
    <property type="entry name" value="TYROSINASE"/>
</dbReference>
<sequence length="490" mass="55992">MPHHVRKNLADLCTEERDKLVRAFRAIQCLKPSDPDSYFTIAGYHGIPGTYYCHHGDVLFPTWHRAYLSRLEKALQKQVHGVAMPYWDQMNIIEQGTPIPTILTDEYYICADGERMRNPLRSYTLQKLITDDGVGDGGHDVGLYNKPKGYDTVRYPFSGLVSENFKEKTEVHNAKFTAMGIEETTNILNLNVLTWLYESWYVNHEGERLPAGVRGRYKDCLNAPNYTVFSNVTSADEWNKQHPGGVIYPLESPHNSIHVAVGGFEVPNEGNFNKIEFANGDMGENETAAFDPIFFFHHAWIDYLFWNWQERHGAVHELEFMPGYEGVGDYTPESPLEPFKRADGCTTLTSQDVADVRNLGYTYDRPFSDPDPHGRDGRLIDVSSPRLRIPNLTRRGISGSFLISTWVENAEGKQELICADAVLSRWNLSSCRNCQDHLDFHHYVPLVGWNKEDAEGRQRQEKFSYRLHTRQDPAGDGMRRGPLSPIELET</sequence>
<dbReference type="PANTHER" id="PTHR11474">
    <property type="entry name" value="TYROSINASE FAMILY MEMBER"/>
    <property type="match status" value="1"/>
</dbReference>
<dbReference type="EMBL" id="DF977466">
    <property type="protein sequence ID" value="GAP86746.1"/>
    <property type="molecule type" value="Genomic_DNA"/>
</dbReference>
<comment type="similarity">
    <text evidence="1">Belongs to the tyrosinase family.</text>
</comment>
<keyword evidence="4" id="KW-0186">Copper</keyword>
<protein>
    <recommendedName>
        <fullName evidence="2">tyrosinase</fullName>
        <ecNumber evidence="2">1.14.18.1</ecNumber>
    </recommendedName>
</protein>
<dbReference type="STRING" id="77044.A0A1W2TFC7"/>
<keyword evidence="5" id="KW-0470">Melanin biosynthesis</keyword>
<dbReference type="InterPro" id="IPR008922">
    <property type="entry name" value="Di-copper_centre_dom_sf"/>
</dbReference>
<evidence type="ECO:0000256" key="7">
    <source>
        <dbReference type="ARBA" id="ARBA00048881"/>
    </source>
</evidence>
<evidence type="ECO:0000256" key="8">
    <source>
        <dbReference type="SAM" id="MobiDB-lite"/>
    </source>
</evidence>
<keyword evidence="3" id="KW-0479">Metal-binding</keyword>
<dbReference type="PANTHER" id="PTHR11474:SF76">
    <property type="entry name" value="SHKT DOMAIN-CONTAINING PROTEIN"/>
    <property type="match status" value="1"/>
</dbReference>
<evidence type="ECO:0000256" key="5">
    <source>
        <dbReference type="ARBA" id="ARBA00023101"/>
    </source>
</evidence>
<accession>A0A1W2TFC7</accession>
<evidence type="ECO:0000259" key="10">
    <source>
        <dbReference type="PROSITE" id="PS00498"/>
    </source>
</evidence>
<dbReference type="InterPro" id="IPR002227">
    <property type="entry name" value="Tyrosinase_Cu-bd"/>
</dbReference>
<comment type="catalytic activity">
    <reaction evidence="6">
        <text>2 L-dopa + O2 = 2 L-dopaquinone + 2 H2O</text>
        <dbReference type="Rhea" id="RHEA:34287"/>
        <dbReference type="ChEBI" id="CHEBI:15377"/>
        <dbReference type="ChEBI" id="CHEBI:15379"/>
        <dbReference type="ChEBI" id="CHEBI:57504"/>
        <dbReference type="ChEBI" id="CHEBI:57924"/>
        <dbReference type="EC" id="1.14.18.1"/>
    </reaction>
</comment>
<evidence type="ECO:0000256" key="6">
    <source>
        <dbReference type="ARBA" id="ARBA00048233"/>
    </source>
</evidence>
<evidence type="ECO:0000259" key="9">
    <source>
        <dbReference type="PROSITE" id="PS00497"/>
    </source>
</evidence>
<dbReference type="SUPFAM" id="SSF48056">
    <property type="entry name" value="Di-copper centre-containing domain"/>
    <property type="match status" value="1"/>
</dbReference>
<gene>
    <name evidence="11" type="ORF">SAMD00023353_2101400</name>
</gene>
<dbReference type="InterPro" id="IPR050316">
    <property type="entry name" value="Tyrosinase/Hemocyanin"/>
</dbReference>
<keyword evidence="12" id="KW-1185">Reference proteome</keyword>
<dbReference type="GO" id="GO:0042438">
    <property type="term" value="P:melanin biosynthetic process"/>
    <property type="evidence" value="ECO:0007669"/>
    <property type="project" value="UniProtKB-KW"/>
</dbReference>
<dbReference type="Pfam" id="PF00264">
    <property type="entry name" value="Tyrosinase"/>
    <property type="match status" value="1"/>
</dbReference>
<evidence type="ECO:0000256" key="2">
    <source>
        <dbReference type="ARBA" id="ARBA00011906"/>
    </source>
</evidence>
<proteinExistence type="inferred from homology"/>
<evidence type="ECO:0000256" key="1">
    <source>
        <dbReference type="ARBA" id="ARBA00009928"/>
    </source>
</evidence>
<dbReference type="GO" id="GO:0046872">
    <property type="term" value="F:metal ion binding"/>
    <property type="evidence" value="ECO:0007669"/>
    <property type="project" value="UniProtKB-KW"/>
</dbReference>
<dbReference type="Gene3D" id="1.10.1280.10">
    <property type="entry name" value="Di-copper center containing domain from catechol oxidase"/>
    <property type="match status" value="1"/>
</dbReference>
<evidence type="ECO:0000256" key="3">
    <source>
        <dbReference type="ARBA" id="ARBA00022723"/>
    </source>
</evidence>
<feature type="region of interest" description="Disordered" evidence="8">
    <location>
        <begin position="462"/>
        <end position="490"/>
    </location>
</feature>
<reference evidence="11" key="1">
    <citation type="submission" date="2016-03" db="EMBL/GenBank/DDBJ databases">
        <title>Draft genome sequence of Rosellinia necatrix.</title>
        <authorList>
            <person name="Kanematsu S."/>
        </authorList>
    </citation>
    <scope>NUCLEOTIDE SEQUENCE [LARGE SCALE GENOMIC DNA]</scope>
    <source>
        <strain evidence="11">W97</strain>
    </source>
</reference>
<dbReference type="Proteomes" id="UP000054516">
    <property type="component" value="Unassembled WGS sequence"/>
</dbReference>
<dbReference type="OrthoDB" id="6132182at2759"/>
<evidence type="ECO:0000313" key="12">
    <source>
        <dbReference type="Proteomes" id="UP000054516"/>
    </source>
</evidence>
<dbReference type="PROSITE" id="PS00497">
    <property type="entry name" value="TYROSINASE_1"/>
    <property type="match status" value="1"/>
</dbReference>